<dbReference type="GO" id="GO:0032259">
    <property type="term" value="P:methylation"/>
    <property type="evidence" value="ECO:0007669"/>
    <property type="project" value="UniProtKB-KW"/>
</dbReference>
<feature type="region of interest" description="Disordered" evidence="1">
    <location>
        <begin position="1"/>
        <end position="154"/>
    </location>
</feature>
<feature type="non-terminal residue" evidence="2">
    <location>
        <position position="382"/>
    </location>
</feature>
<feature type="compositionally biased region" description="Basic residues" evidence="1">
    <location>
        <begin position="334"/>
        <end position="369"/>
    </location>
</feature>
<feature type="compositionally biased region" description="Basic residues" evidence="1">
    <location>
        <begin position="1"/>
        <end position="27"/>
    </location>
</feature>
<proteinExistence type="predicted"/>
<sequence>APGPHHRRRPRRLRSRMAACPKRRPRPPLRNAWSGGNARAPYRQTRRTRLLQQLPLGRRHQQRRRPAPPGDARPRINHHGRGRQAPRPRRLRARDGPRRLRRRSDARARNAPADRGGARTRRHPSCVRARNRRHRPAHRGAARRRDRRTYGSRGARLLRRAGSRRPPRQHRHGARLDGVALGQGNGRLHQLPARQGSVPRLRRRPARGREDRVQGLGARHTLFRRLHADRGHGRARPRDAALRPDEARRPRRPAHRPLALRRGPAPPRQRAGHALEHGRVPDQAQARRAGAPVPHHSRPGERRVRAARRAAPQHLHQRAQAARRRAPPPLRPARPLRRADHRVRGLYRIRRGRPPRRALRGRGDRRRPPRPAPANHRARRAA</sequence>
<feature type="region of interest" description="Disordered" evidence="1">
    <location>
        <begin position="225"/>
        <end position="382"/>
    </location>
</feature>
<name>A0A6J4TLB1_9SPHN</name>
<accession>A0A6J4TLB1</accession>
<gene>
    <name evidence="2" type="ORF">AVDCRST_MAG91-2571</name>
</gene>
<evidence type="ECO:0000256" key="1">
    <source>
        <dbReference type="SAM" id="MobiDB-lite"/>
    </source>
</evidence>
<feature type="compositionally biased region" description="Basic residues" evidence="1">
    <location>
        <begin position="315"/>
        <end position="326"/>
    </location>
</feature>
<feature type="compositionally biased region" description="Basic and acidic residues" evidence="1">
    <location>
        <begin position="226"/>
        <end position="248"/>
    </location>
</feature>
<organism evidence="2">
    <name type="scientific">uncultured Sphingomonadaceae bacterium</name>
    <dbReference type="NCBI Taxonomy" id="169976"/>
    <lineage>
        <taxon>Bacteria</taxon>
        <taxon>Pseudomonadati</taxon>
        <taxon>Pseudomonadota</taxon>
        <taxon>Alphaproteobacteria</taxon>
        <taxon>Sphingomonadales</taxon>
        <taxon>Sphingomonadaceae</taxon>
        <taxon>environmental samples</taxon>
    </lineage>
</organism>
<evidence type="ECO:0000313" key="2">
    <source>
        <dbReference type="EMBL" id="CAA9526432.1"/>
    </source>
</evidence>
<feature type="non-terminal residue" evidence="2">
    <location>
        <position position="1"/>
    </location>
</feature>
<keyword evidence="2" id="KW-0489">Methyltransferase</keyword>
<dbReference type="GO" id="GO:0047151">
    <property type="term" value="F:tRNA (uracil(54)-C5)-methyltransferase activity, 5,10-methylenetetrahydrofolate-dependent"/>
    <property type="evidence" value="ECO:0007669"/>
    <property type="project" value="UniProtKB-EC"/>
</dbReference>
<feature type="compositionally biased region" description="Basic residues" evidence="1">
    <location>
        <begin position="57"/>
        <end position="66"/>
    </location>
</feature>
<feature type="compositionally biased region" description="Basic residues" evidence="1">
    <location>
        <begin position="75"/>
        <end position="92"/>
    </location>
</feature>
<feature type="compositionally biased region" description="Basic residues" evidence="1">
    <location>
        <begin position="118"/>
        <end position="147"/>
    </location>
</feature>
<feature type="region of interest" description="Disordered" evidence="1">
    <location>
        <begin position="180"/>
        <end position="212"/>
    </location>
</feature>
<feature type="compositionally biased region" description="Basic residues" evidence="1">
    <location>
        <begin position="249"/>
        <end position="259"/>
    </location>
</feature>
<dbReference type="EC" id="2.1.1.74" evidence="2"/>
<protein>
    <submittedName>
        <fullName evidence="2">Methylenetetrahydrofolate--tRNA-(Uracil-5-)-methy ltransferase TrmFO</fullName>
        <ecNumber evidence="2">2.1.1.74</ecNumber>
    </submittedName>
</protein>
<reference evidence="2" key="1">
    <citation type="submission" date="2020-02" db="EMBL/GenBank/DDBJ databases">
        <authorList>
            <person name="Meier V. D."/>
        </authorList>
    </citation>
    <scope>NUCLEOTIDE SEQUENCE</scope>
    <source>
        <strain evidence="2">AVDCRST_MAG91</strain>
    </source>
</reference>
<keyword evidence="2" id="KW-0808">Transferase</keyword>
<dbReference type="EMBL" id="CADCVX010000457">
    <property type="protein sequence ID" value="CAA9526432.1"/>
    <property type="molecule type" value="Genomic_DNA"/>
</dbReference>
<dbReference type="AlphaFoldDB" id="A0A6J4TLB1"/>
<feature type="compositionally biased region" description="Basic and acidic residues" evidence="1">
    <location>
        <begin position="93"/>
        <end position="108"/>
    </location>
</feature>